<dbReference type="EMBL" id="VICH01000012">
    <property type="protein sequence ID" value="TQV66120.1"/>
    <property type="molecule type" value="Genomic_DNA"/>
</dbReference>
<dbReference type="GO" id="GO:0008914">
    <property type="term" value="F:leucyl-tRNA--protein transferase activity"/>
    <property type="evidence" value="ECO:0007669"/>
    <property type="project" value="UniProtKB-UniRule"/>
</dbReference>
<gene>
    <name evidence="4" type="primary">aat</name>
    <name evidence="5" type="ORF">FIL88_14720</name>
</gene>
<reference evidence="5 6" key="1">
    <citation type="submission" date="2019-06" db="EMBL/GenBank/DDBJ databases">
        <title>A novel species of marine bacteria.</title>
        <authorList>
            <person name="Wang Y."/>
        </authorList>
    </citation>
    <scope>NUCLEOTIDE SEQUENCE [LARGE SCALE GENOMIC DNA]</scope>
    <source>
        <strain evidence="5 6">MA1-10</strain>
    </source>
</reference>
<dbReference type="InterPro" id="IPR042203">
    <property type="entry name" value="Leu/Phe-tRNA_Trfase_C"/>
</dbReference>
<dbReference type="InterPro" id="IPR004616">
    <property type="entry name" value="Leu/Phe-tRNA_Trfase"/>
</dbReference>
<dbReference type="OrthoDB" id="9790282at2"/>
<organism evidence="5 6">
    <name type="scientific">Aliiroseovarius halocynthiae</name>
    <dbReference type="NCBI Taxonomy" id="985055"/>
    <lineage>
        <taxon>Bacteria</taxon>
        <taxon>Pseudomonadati</taxon>
        <taxon>Pseudomonadota</taxon>
        <taxon>Alphaproteobacteria</taxon>
        <taxon>Rhodobacterales</taxon>
        <taxon>Paracoccaceae</taxon>
        <taxon>Aliiroseovarius</taxon>
    </lineage>
</organism>
<evidence type="ECO:0000256" key="4">
    <source>
        <dbReference type="HAMAP-Rule" id="MF_00688"/>
    </source>
</evidence>
<dbReference type="FunFam" id="3.40.630.70:FF:000001">
    <property type="entry name" value="Leucyl/phenylalanyl-tRNA--protein transferase"/>
    <property type="match status" value="1"/>
</dbReference>
<dbReference type="PANTHER" id="PTHR30098:SF2">
    <property type="entry name" value="LEUCYL_PHENYLALANYL-TRNA--PROTEIN TRANSFERASE"/>
    <property type="match status" value="1"/>
</dbReference>
<accession>A0A545SM93</accession>
<comment type="similarity">
    <text evidence="4">Belongs to the L/F-transferase family.</text>
</comment>
<evidence type="ECO:0000256" key="2">
    <source>
        <dbReference type="ARBA" id="ARBA00022679"/>
    </source>
</evidence>
<comment type="caution">
    <text evidence="5">The sequence shown here is derived from an EMBL/GenBank/DDBJ whole genome shotgun (WGS) entry which is preliminary data.</text>
</comment>
<keyword evidence="3 4" id="KW-0012">Acyltransferase</keyword>
<dbReference type="InterPro" id="IPR016181">
    <property type="entry name" value="Acyl_CoA_acyltransferase"/>
</dbReference>
<evidence type="ECO:0000256" key="3">
    <source>
        <dbReference type="ARBA" id="ARBA00023315"/>
    </source>
</evidence>
<keyword evidence="1 4" id="KW-0963">Cytoplasm</keyword>
<comment type="catalytic activity">
    <reaction evidence="4">
        <text>N-terminal L-arginyl-[protein] + L-leucyl-tRNA(Leu) = N-terminal L-leucyl-L-arginyl-[protein] + tRNA(Leu) + H(+)</text>
        <dbReference type="Rhea" id="RHEA:50416"/>
        <dbReference type="Rhea" id="RHEA-COMP:9613"/>
        <dbReference type="Rhea" id="RHEA-COMP:9622"/>
        <dbReference type="Rhea" id="RHEA-COMP:12672"/>
        <dbReference type="Rhea" id="RHEA-COMP:12673"/>
        <dbReference type="ChEBI" id="CHEBI:15378"/>
        <dbReference type="ChEBI" id="CHEBI:64719"/>
        <dbReference type="ChEBI" id="CHEBI:78442"/>
        <dbReference type="ChEBI" id="CHEBI:78494"/>
        <dbReference type="ChEBI" id="CHEBI:133044"/>
        <dbReference type="EC" id="2.3.2.6"/>
    </reaction>
</comment>
<comment type="catalytic activity">
    <reaction evidence="4">
        <text>L-phenylalanyl-tRNA(Phe) + an N-terminal L-alpha-aminoacyl-[protein] = an N-terminal L-phenylalanyl-L-alpha-aminoacyl-[protein] + tRNA(Phe)</text>
        <dbReference type="Rhea" id="RHEA:43632"/>
        <dbReference type="Rhea" id="RHEA-COMP:9668"/>
        <dbReference type="Rhea" id="RHEA-COMP:9699"/>
        <dbReference type="Rhea" id="RHEA-COMP:10636"/>
        <dbReference type="Rhea" id="RHEA-COMP:10637"/>
        <dbReference type="ChEBI" id="CHEBI:78442"/>
        <dbReference type="ChEBI" id="CHEBI:78531"/>
        <dbReference type="ChEBI" id="CHEBI:78597"/>
        <dbReference type="ChEBI" id="CHEBI:83561"/>
        <dbReference type="EC" id="2.3.2.6"/>
    </reaction>
</comment>
<dbReference type="HAMAP" id="MF_00688">
    <property type="entry name" value="Leu_Phe_trans"/>
    <property type="match status" value="1"/>
</dbReference>
<evidence type="ECO:0000256" key="1">
    <source>
        <dbReference type="ARBA" id="ARBA00022490"/>
    </source>
</evidence>
<proteinExistence type="inferred from homology"/>
<evidence type="ECO:0000313" key="5">
    <source>
        <dbReference type="EMBL" id="TQV66120.1"/>
    </source>
</evidence>
<comment type="subcellular location">
    <subcellularLocation>
        <location evidence="4">Cytoplasm</location>
    </subcellularLocation>
</comment>
<comment type="catalytic activity">
    <reaction evidence="4">
        <text>N-terminal L-lysyl-[protein] + L-leucyl-tRNA(Leu) = N-terminal L-leucyl-L-lysyl-[protein] + tRNA(Leu) + H(+)</text>
        <dbReference type="Rhea" id="RHEA:12340"/>
        <dbReference type="Rhea" id="RHEA-COMP:9613"/>
        <dbReference type="Rhea" id="RHEA-COMP:9622"/>
        <dbReference type="Rhea" id="RHEA-COMP:12670"/>
        <dbReference type="Rhea" id="RHEA-COMP:12671"/>
        <dbReference type="ChEBI" id="CHEBI:15378"/>
        <dbReference type="ChEBI" id="CHEBI:65249"/>
        <dbReference type="ChEBI" id="CHEBI:78442"/>
        <dbReference type="ChEBI" id="CHEBI:78494"/>
        <dbReference type="ChEBI" id="CHEBI:133043"/>
        <dbReference type="EC" id="2.3.2.6"/>
    </reaction>
</comment>
<dbReference type="EC" id="2.3.2.6" evidence="4"/>
<dbReference type="Gene3D" id="3.40.630.70">
    <property type="entry name" value="Leucyl/phenylalanyl-tRNA-protein transferase, C-terminal domain"/>
    <property type="match status" value="1"/>
</dbReference>
<dbReference type="Pfam" id="PF03588">
    <property type="entry name" value="Leu_Phe_trans"/>
    <property type="match status" value="1"/>
</dbReference>
<dbReference type="AlphaFoldDB" id="A0A545SM93"/>
<dbReference type="SUPFAM" id="SSF55729">
    <property type="entry name" value="Acyl-CoA N-acyltransferases (Nat)"/>
    <property type="match status" value="1"/>
</dbReference>
<evidence type="ECO:0000313" key="6">
    <source>
        <dbReference type="Proteomes" id="UP000315816"/>
    </source>
</evidence>
<dbReference type="GO" id="GO:0030163">
    <property type="term" value="P:protein catabolic process"/>
    <property type="evidence" value="ECO:0007669"/>
    <property type="project" value="UniProtKB-UniRule"/>
</dbReference>
<dbReference type="NCBIfam" id="TIGR00667">
    <property type="entry name" value="aat"/>
    <property type="match status" value="1"/>
</dbReference>
<name>A0A545SM93_9RHOB</name>
<dbReference type="GO" id="GO:0005737">
    <property type="term" value="C:cytoplasm"/>
    <property type="evidence" value="ECO:0007669"/>
    <property type="project" value="UniProtKB-SubCell"/>
</dbReference>
<dbReference type="Proteomes" id="UP000315816">
    <property type="component" value="Unassembled WGS sequence"/>
</dbReference>
<dbReference type="PANTHER" id="PTHR30098">
    <property type="entry name" value="LEUCYL/PHENYLALANYL-TRNA--PROTEIN TRANSFERASE"/>
    <property type="match status" value="1"/>
</dbReference>
<protein>
    <recommendedName>
        <fullName evidence="4">Leucyl/phenylalanyl-tRNA--protein transferase</fullName>
        <ecNumber evidence="4">2.3.2.6</ecNumber>
    </recommendedName>
    <alternativeName>
        <fullName evidence="4">L/F-transferase</fullName>
    </alternativeName>
    <alternativeName>
        <fullName evidence="4">Leucyltransferase</fullName>
    </alternativeName>
    <alternativeName>
        <fullName evidence="4">Phenyalanyltransferase</fullName>
    </alternativeName>
</protein>
<sequence length="197" mass="21912">MGVFPMAEGRDDPEVFWVDPKHRGIIPLDGFHLSRSLARTIRREPFQITLNRDFAGTVAACADRDETWINDTIFDLYRQLHQKGHAHSLELWEGAELVGGVYGVTCGGAFFGESMFSRRRDASKIALAFLVAHLKTCGFTLFDTQFLTPHLASLGAIEIPRAAYHVLLDNALEIQADIQGHPLPDAYSVAQRSTQTS</sequence>
<keyword evidence="6" id="KW-1185">Reference proteome</keyword>
<keyword evidence="2 4" id="KW-0808">Transferase</keyword>
<comment type="function">
    <text evidence="4">Functions in the N-end rule pathway of protein degradation where it conjugates Leu, Phe and, less efficiently, Met from aminoacyl-tRNAs to the N-termini of proteins containing an N-terminal arginine or lysine.</text>
</comment>